<name>A0A518GHA9_9BACT</name>
<dbReference type="InterPro" id="IPR013429">
    <property type="entry name" value="Regulatory_FmdB_Zinc_ribbon"/>
</dbReference>
<evidence type="ECO:0000313" key="3">
    <source>
        <dbReference type="EMBL" id="QDV27976.1"/>
    </source>
</evidence>
<keyword evidence="4" id="KW-1185">Reference proteome</keyword>
<accession>A0A518GHA9</accession>
<dbReference type="KEGG" id="ahel:Q31a_63690"/>
<dbReference type="RefSeq" id="WP_145086208.1">
    <property type="nucleotide sequence ID" value="NZ_CP036298.1"/>
</dbReference>
<dbReference type="SMART" id="SM00834">
    <property type="entry name" value="CxxC_CXXC_SSSS"/>
    <property type="match status" value="1"/>
</dbReference>
<gene>
    <name evidence="3" type="ORF">Q31a_63690</name>
</gene>
<proteinExistence type="predicted"/>
<dbReference type="EMBL" id="CP036298">
    <property type="protein sequence ID" value="QDV27976.1"/>
    <property type="molecule type" value="Genomic_DNA"/>
</dbReference>
<feature type="domain" description="Putative regulatory protein FmdB zinc ribbon" evidence="2">
    <location>
        <begin position="1"/>
        <end position="44"/>
    </location>
</feature>
<dbReference type="PANTHER" id="PTHR34404">
    <property type="entry name" value="REGULATORY PROTEIN, FMDB FAMILY"/>
    <property type="match status" value="1"/>
</dbReference>
<protein>
    <submittedName>
        <fullName evidence="3">Zinc ribbon domain protein</fullName>
    </submittedName>
</protein>
<dbReference type="NCBIfam" id="TIGR02605">
    <property type="entry name" value="CxxC_CxxC_SSSS"/>
    <property type="match status" value="1"/>
</dbReference>
<dbReference type="OrthoDB" id="9813321at2"/>
<evidence type="ECO:0000259" key="2">
    <source>
        <dbReference type="SMART" id="SM00834"/>
    </source>
</evidence>
<evidence type="ECO:0000256" key="1">
    <source>
        <dbReference type="SAM" id="MobiDB-lite"/>
    </source>
</evidence>
<sequence length="169" mass="19178">MPIYEFYCRDCHTMYSFFARRVDTQTIPQCPKGSAKHKLQRQMSRFAISSGRSEGPEGPPDSEMDLDDEKIEQAMMQMAGEMEGADEDDPRAMARMMRRLMDTTGMNMGEGMEEAIRRMEAGEDPDQVEADLSDVLDGEAPFSTGESKLHGLKRRMTEAPNVDPEMYDM</sequence>
<dbReference type="PANTHER" id="PTHR34404:SF3">
    <property type="entry name" value="REGULATORY PROTEIN, FMDB FAMILY"/>
    <property type="match status" value="1"/>
</dbReference>
<dbReference type="AlphaFoldDB" id="A0A518GHA9"/>
<feature type="region of interest" description="Disordered" evidence="1">
    <location>
        <begin position="49"/>
        <end position="68"/>
    </location>
</feature>
<reference evidence="3 4" key="1">
    <citation type="submission" date="2019-02" db="EMBL/GenBank/DDBJ databases">
        <title>Deep-cultivation of Planctomycetes and their phenomic and genomic characterization uncovers novel biology.</title>
        <authorList>
            <person name="Wiegand S."/>
            <person name="Jogler M."/>
            <person name="Boedeker C."/>
            <person name="Pinto D."/>
            <person name="Vollmers J."/>
            <person name="Rivas-Marin E."/>
            <person name="Kohn T."/>
            <person name="Peeters S.H."/>
            <person name="Heuer A."/>
            <person name="Rast P."/>
            <person name="Oberbeckmann S."/>
            <person name="Bunk B."/>
            <person name="Jeske O."/>
            <person name="Meyerdierks A."/>
            <person name="Storesund J.E."/>
            <person name="Kallscheuer N."/>
            <person name="Luecker S."/>
            <person name="Lage O.M."/>
            <person name="Pohl T."/>
            <person name="Merkel B.J."/>
            <person name="Hornburger P."/>
            <person name="Mueller R.-W."/>
            <person name="Bruemmer F."/>
            <person name="Labrenz M."/>
            <person name="Spormann A.M."/>
            <person name="Op den Camp H."/>
            <person name="Overmann J."/>
            <person name="Amann R."/>
            <person name="Jetten M.S.M."/>
            <person name="Mascher T."/>
            <person name="Medema M.H."/>
            <person name="Devos D.P."/>
            <person name="Kaster A.-K."/>
            <person name="Ovreas L."/>
            <person name="Rohde M."/>
            <person name="Galperin M.Y."/>
            <person name="Jogler C."/>
        </authorList>
    </citation>
    <scope>NUCLEOTIDE SEQUENCE [LARGE SCALE GENOMIC DNA]</scope>
    <source>
        <strain evidence="3 4">Q31a</strain>
    </source>
</reference>
<feature type="region of interest" description="Disordered" evidence="1">
    <location>
        <begin position="134"/>
        <end position="169"/>
    </location>
</feature>
<dbReference type="Proteomes" id="UP000318017">
    <property type="component" value="Chromosome"/>
</dbReference>
<evidence type="ECO:0000313" key="4">
    <source>
        <dbReference type="Proteomes" id="UP000318017"/>
    </source>
</evidence>
<organism evidence="3 4">
    <name type="scientific">Aureliella helgolandensis</name>
    <dbReference type="NCBI Taxonomy" id="2527968"/>
    <lineage>
        <taxon>Bacteria</taxon>
        <taxon>Pseudomonadati</taxon>
        <taxon>Planctomycetota</taxon>
        <taxon>Planctomycetia</taxon>
        <taxon>Pirellulales</taxon>
        <taxon>Pirellulaceae</taxon>
        <taxon>Aureliella</taxon>
    </lineage>
</organism>